<keyword evidence="1" id="KW-0732">Signal</keyword>
<feature type="signal peptide" evidence="1">
    <location>
        <begin position="1"/>
        <end position="28"/>
    </location>
</feature>
<name>D9I5S9_RHOHA</name>
<dbReference type="InterPro" id="IPR024079">
    <property type="entry name" value="MetalloPept_cat_dom_sf"/>
</dbReference>
<evidence type="ECO:0000313" key="2">
    <source>
        <dbReference type="EMBL" id="ADI50260.1"/>
    </source>
</evidence>
<dbReference type="Gene3D" id="3.40.390.10">
    <property type="entry name" value="Collagenase (Catalytic Domain)"/>
    <property type="match status" value="1"/>
</dbReference>
<proteinExistence type="predicted"/>
<protein>
    <submittedName>
        <fullName evidence="2">Putative membrane protein</fullName>
    </submittedName>
</protein>
<keyword evidence="2" id="KW-0614">Plasmid</keyword>
<dbReference type="EMBL" id="HM114217">
    <property type="protein sequence ID" value="ADI50260.1"/>
    <property type="molecule type" value="Genomic_DNA"/>
</dbReference>
<feature type="chain" id="PRO_5041196856" evidence="1">
    <location>
        <begin position="29"/>
        <end position="191"/>
    </location>
</feature>
<dbReference type="SUPFAM" id="SSF55486">
    <property type="entry name" value="Metalloproteases ('zincins'), catalytic domain"/>
    <property type="match status" value="1"/>
</dbReference>
<dbReference type="GO" id="GO:0008237">
    <property type="term" value="F:metallopeptidase activity"/>
    <property type="evidence" value="ECO:0007669"/>
    <property type="project" value="InterPro"/>
</dbReference>
<reference evidence="2" key="1">
    <citation type="journal article" date="2010" name="FEMS Microbiol. Lett.">
        <title>Analysis of plasmid diversity in 96 Rhodococcus equi strains isolated in Normandy (France) and sequencing of the 87-kb type I virulence plasmid.</title>
        <authorList>
            <person name="Duquesne F."/>
            <person name="Hebert L."/>
            <person name="Sevin C."/>
            <person name="Breuil M.F."/>
            <person name="Tapprest J."/>
            <person name="Laugier C."/>
            <person name="Petry S."/>
        </authorList>
    </citation>
    <scope>NUCLEOTIDE SEQUENCE</scope>
    <source>
        <strain evidence="2">MBE116</strain>
        <plasmid evidence="2">pVAPAMBE116</plasmid>
    </source>
</reference>
<evidence type="ECO:0000256" key="1">
    <source>
        <dbReference type="SAM" id="SignalP"/>
    </source>
</evidence>
<dbReference type="AlphaFoldDB" id="D9I5S9"/>
<organism evidence="2">
    <name type="scientific">Rhodococcus hoagii</name>
    <name type="common">Corynebacterium equii</name>
    <dbReference type="NCBI Taxonomy" id="43767"/>
    <lineage>
        <taxon>Bacteria</taxon>
        <taxon>Bacillati</taxon>
        <taxon>Actinomycetota</taxon>
        <taxon>Actinomycetes</taxon>
        <taxon>Mycobacteriales</taxon>
        <taxon>Nocardiaceae</taxon>
        <taxon>Prescottella</taxon>
    </lineage>
</organism>
<accession>D9I5S9</accession>
<gene>
    <name evidence="2" type="ORF">pVAPA_0831</name>
</gene>
<geneLocation type="plasmid" evidence="2">
    <name>pVAPAMBE116</name>
</geneLocation>
<sequence length="191" mass="20499">MMKKFLGTLAAAALSVAGLLTVAAPASAHHAIPGVQGNFITDWVDVADRTTPWPIDQATYTWDNGLDSNRIHLTYRWWDCTKLNGCIMIWETPGLSVPGVGQVYGATQGLVDGNGNYRGANIQLNTTLAVTGNQRLKTACHEIGHALGLNDHPGKAAGFRGSCMVQGDADGPNPVVTYPDWHDFEVVNSRN</sequence>